<sequence>MYLASIFVTWLTFVALGTTSLWVVWAAPGSTRVKVQRSLGPLCLLSVVVMLIWMQFAAGW</sequence>
<reference evidence="1 2" key="1">
    <citation type="submission" date="2020-01" db="EMBL/GenBank/DDBJ databases">
        <title>Genetics and antimicrobial susceptibilities of Nocardia species isolated from the soil; a comparison with species isolated from humans.</title>
        <authorList>
            <person name="Carrasco G."/>
            <person name="Monzon S."/>
            <person name="Sansegundo M."/>
            <person name="Garcia E."/>
            <person name="Garrido N."/>
            <person name="Medina M.J."/>
            <person name="Villalon P."/>
            <person name="Ramirez-Arocha A.C."/>
            <person name="Jimenez P."/>
            <person name="Cuesta I."/>
            <person name="Valdezate S."/>
        </authorList>
    </citation>
    <scope>NUCLEOTIDE SEQUENCE [LARGE SCALE GENOMIC DNA]</scope>
    <source>
        <strain evidence="1 2">CNM20110626</strain>
    </source>
</reference>
<dbReference type="Proteomes" id="UP000471166">
    <property type="component" value="Unassembled WGS sequence"/>
</dbReference>
<protein>
    <submittedName>
        <fullName evidence="1">Uncharacterized protein</fullName>
    </submittedName>
</protein>
<proteinExistence type="predicted"/>
<accession>A0A2L2JXP2</accession>
<evidence type="ECO:0000313" key="2">
    <source>
        <dbReference type="Proteomes" id="UP000471166"/>
    </source>
</evidence>
<gene>
    <name evidence="1" type="ORF">GV791_28595</name>
</gene>
<dbReference type="RefSeq" id="WP_014349860.1">
    <property type="nucleotide sequence ID" value="NZ_AP026979.1"/>
</dbReference>
<comment type="caution">
    <text evidence="1">The sequence shown here is derived from an EMBL/GenBank/DDBJ whole genome shotgun (WGS) entry which is preliminary data.</text>
</comment>
<organism evidence="1 2">
    <name type="scientific">Nocardia cyriacigeorgica</name>
    <dbReference type="NCBI Taxonomy" id="135487"/>
    <lineage>
        <taxon>Bacteria</taxon>
        <taxon>Bacillati</taxon>
        <taxon>Actinomycetota</taxon>
        <taxon>Actinomycetes</taxon>
        <taxon>Mycobacteriales</taxon>
        <taxon>Nocardiaceae</taxon>
        <taxon>Nocardia</taxon>
    </lineage>
</organism>
<dbReference type="GeneID" id="57072294"/>
<name>A0A2L2JXP2_9NOCA</name>
<dbReference type="EMBL" id="JAAGVB010000079">
    <property type="protein sequence ID" value="NEW36488.1"/>
    <property type="molecule type" value="Genomic_DNA"/>
</dbReference>
<evidence type="ECO:0000313" key="1">
    <source>
        <dbReference type="EMBL" id="NEW36488.1"/>
    </source>
</evidence>
<dbReference type="AlphaFoldDB" id="A0A2L2JXP2"/>